<evidence type="ECO:0000313" key="4">
    <source>
        <dbReference type="Proteomes" id="UP000436088"/>
    </source>
</evidence>
<dbReference type="InterPro" id="IPR011009">
    <property type="entry name" value="Kinase-like_dom_sf"/>
</dbReference>
<dbReference type="PANTHER" id="PTHR23257:SF935">
    <property type="entry name" value="PROTEIN KINASE FAMILY PROTEIN"/>
    <property type="match status" value="1"/>
</dbReference>
<feature type="compositionally biased region" description="Polar residues" evidence="1">
    <location>
        <begin position="321"/>
        <end position="335"/>
    </location>
</feature>
<feature type="region of interest" description="Disordered" evidence="1">
    <location>
        <begin position="318"/>
        <end position="405"/>
    </location>
</feature>
<dbReference type="InterPro" id="IPR000719">
    <property type="entry name" value="Prot_kinase_dom"/>
</dbReference>
<keyword evidence="3" id="KW-0808">Transferase</keyword>
<dbReference type="Pfam" id="PF07714">
    <property type="entry name" value="PK_Tyr_Ser-Thr"/>
    <property type="match status" value="1"/>
</dbReference>
<dbReference type="GO" id="GO:0005524">
    <property type="term" value="F:ATP binding"/>
    <property type="evidence" value="ECO:0007669"/>
    <property type="project" value="InterPro"/>
</dbReference>
<proteinExistence type="predicted"/>
<protein>
    <submittedName>
        <fullName evidence="3">Kinase family protein</fullName>
    </submittedName>
</protein>
<evidence type="ECO:0000313" key="3">
    <source>
        <dbReference type="EMBL" id="KAE8672498.1"/>
    </source>
</evidence>
<dbReference type="InterPro" id="IPR050167">
    <property type="entry name" value="Ser_Thr_protein_kinase"/>
</dbReference>
<evidence type="ECO:0000256" key="1">
    <source>
        <dbReference type="SAM" id="MobiDB-lite"/>
    </source>
</evidence>
<dbReference type="EMBL" id="VEPZ02001445">
    <property type="protein sequence ID" value="KAE8672498.1"/>
    <property type="molecule type" value="Genomic_DNA"/>
</dbReference>
<dbReference type="PANTHER" id="PTHR23257">
    <property type="entry name" value="SERINE-THREONINE PROTEIN KINASE"/>
    <property type="match status" value="1"/>
</dbReference>
<dbReference type="AlphaFoldDB" id="A0A6A2XBA7"/>
<evidence type="ECO:0000259" key="2">
    <source>
        <dbReference type="PROSITE" id="PS50011"/>
    </source>
</evidence>
<feature type="domain" description="Protein kinase" evidence="2">
    <location>
        <begin position="1"/>
        <end position="204"/>
    </location>
</feature>
<dbReference type="Proteomes" id="UP000436088">
    <property type="component" value="Unassembled WGS sequence"/>
</dbReference>
<dbReference type="GO" id="GO:0004672">
    <property type="term" value="F:protein kinase activity"/>
    <property type="evidence" value="ECO:0007669"/>
    <property type="project" value="InterPro"/>
</dbReference>
<dbReference type="SUPFAM" id="SSF56112">
    <property type="entry name" value="Protein kinase-like (PK-like)"/>
    <property type="match status" value="1"/>
</dbReference>
<gene>
    <name evidence="3" type="ORF">F3Y22_tig00111841pilonHSYRG00403</name>
</gene>
<sequence>MNKDLSYYMSGSRRKTTCCLPVVVDLLFQIARGMEYLHSQKIFHGDLNPSNIFLKGRNGTDGYLQLKIWGYGLSTLKSTASYLSSSSKQNETNTFIWYAPEVLQEQEQMSPGNSTSFKYTEKAGVYSIGMLCFELLTGKVPFEDGHLQGEKMSRNIRSGERPLFPYTAPKYLVNLTKRCWHSDPIQRPSFSSICRILRYIKKFLVMNPDHDRPESGFLIPDYTEIESWFLKKFSADGSFNSLSVAQIPFQMFAYRLVENDKTIIFNTMDNNVVLGNEAASTCIDEDPLVAASDANSVASDVRSVGADIKPVYSEIPDKRSVNFNSTPQRRSTSTKIPEKKTLQTKKNSSVKAKNDAGSSNGKAAQVQPPLPRVQSAKNIRENRSKAMTRSSSTDRLRLAANDPLD</sequence>
<dbReference type="PROSITE" id="PS50011">
    <property type="entry name" value="PROTEIN_KINASE_DOM"/>
    <property type="match status" value="1"/>
</dbReference>
<reference evidence="3" key="1">
    <citation type="submission" date="2019-09" db="EMBL/GenBank/DDBJ databases">
        <title>Draft genome information of white flower Hibiscus syriacus.</title>
        <authorList>
            <person name="Kim Y.-M."/>
        </authorList>
    </citation>
    <scope>NUCLEOTIDE SEQUENCE [LARGE SCALE GENOMIC DNA]</scope>
    <source>
        <strain evidence="3">YM2019G1</strain>
    </source>
</reference>
<dbReference type="GO" id="GO:0005737">
    <property type="term" value="C:cytoplasm"/>
    <property type="evidence" value="ECO:0007669"/>
    <property type="project" value="TreeGrafter"/>
</dbReference>
<keyword evidence="4" id="KW-1185">Reference proteome</keyword>
<feature type="compositionally biased region" description="Polar residues" evidence="1">
    <location>
        <begin position="344"/>
        <end position="362"/>
    </location>
</feature>
<keyword evidence="3" id="KW-0418">Kinase</keyword>
<dbReference type="GO" id="GO:0007165">
    <property type="term" value="P:signal transduction"/>
    <property type="evidence" value="ECO:0007669"/>
    <property type="project" value="TreeGrafter"/>
</dbReference>
<accession>A0A6A2XBA7</accession>
<dbReference type="InterPro" id="IPR001245">
    <property type="entry name" value="Ser-Thr/Tyr_kinase_cat_dom"/>
</dbReference>
<organism evidence="3 4">
    <name type="scientific">Hibiscus syriacus</name>
    <name type="common">Rose of Sharon</name>
    <dbReference type="NCBI Taxonomy" id="106335"/>
    <lineage>
        <taxon>Eukaryota</taxon>
        <taxon>Viridiplantae</taxon>
        <taxon>Streptophyta</taxon>
        <taxon>Embryophyta</taxon>
        <taxon>Tracheophyta</taxon>
        <taxon>Spermatophyta</taxon>
        <taxon>Magnoliopsida</taxon>
        <taxon>eudicotyledons</taxon>
        <taxon>Gunneridae</taxon>
        <taxon>Pentapetalae</taxon>
        <taxon>rosids</taxon>
        <taxon>malvids</taxon>
        <taxon>Malvales</taxon>
        <taxon>Malvaceae</taxon>
        <taxon>Malvoideae</taxon>
        <taxon>Hibiscus</taxon>
    </lineage>
</organism>
<comment type="caution">
    <text evidence="3">The sequence shown here is derived from an EMBL/GenBank/DDBJ whole genome shotgun (WGS) entry which is preliminary data.</text>
</comment>
<dbReference type="Gene3D" id="1.10.510.10">
    <property type="entry name" value="Transferase(Phosphotransferase) domain 1"/>
    <property type="match status" value="1"/>
</dbReference>
<name>A0A6A2XBA7_HIBSY</name>